<evidence type="ECO:0000313" key="1">
    <source>
        <dbReference type="EMBL" id="JAH30480.1"/>
    </source>
</evidence>
<sequence length="91" mass="10705">MTQDQQCIPLLPEVQRRDTTHIQAKHRYQTPQTYSTGLAHRYTCTLHRLTTHMIYFTVSMPHTHTHPHTQIQHRATRTKILSLSLSHTHIS</sequence>
<protein>
    <submittedName>
        <fullName evidence="1">Uncharacterized protein</fullName>
    </submittedName>
</protein>
<reference evidence="1" key="2">
    <citation type="journal article" date="2015" name="Fish Shellfish Immunol.">
        <title>Early steps in the European eel (Anguilla anguilla)-Vibrio vulnificus interaction in the gills: Role of the RtxA13 toxin.</title>
        <authorList>
            <person name="Callol A."/>
            <person name="Pajuelo D."/>
            <person name="Ebbesson L."/>
            <person name="Teles M."/>
            <person name="MacKenzie S."/>
            <person name="Amaro C."/>
        </authorList>
    </citation>
    <scope>NUCLEOTIDE SEQUENCE</scope>
</reference>
<dbReference type="AlphaFoldDB" id="A0A0E9RPZ5"/>
<name>A0A0E9RPZ5_ANGAN</name>
<reference evidence="1" key="1">
    <citation type="submission" date="2014-11" db="EMBL/GenBank/DDBJ databases">
        <authorList>
            <person name="Amaro Gonzalez C."/>
        </authorList>
    </citation>
    <scope>NUCLEOTIDE SEQUENCE</scope>
</reference>
<accession>A0A0E9RPZ5</accession>
<organism evidence="1">
    <name type="scientific">Anguilla anguilla</name>
    <name type="common">European freshwater eel</name>
    <name type="synonym">Muraena anguilla</name>
    <dbReference type="NCBI Taxonomy" id="7936"/>
    <lineage>
        <taxon>Eukaryota</taxon>
        <taxon>Metazoa</taxon>
        <taxon>Chordata</taxon>
        <taxon>Craniata</taxon>
        <taxon>Vertebrata</taxon>
        <taxon>Euteleostomi</taxon>
        <taxon>Actinopterygii</taxon>
        <taxon>Neopterygii</taxon>
        <taxon>Teleostei</taxon>
        <taxon>Anguilliformes</taxon>
        <taxon>Anguillidae</taxon>
        <taxon>Anguilla</taxon>
    </lineage>
</organism>
<proteinExistence type="predicted"/>
<dbReference type="EMBL" id="GBXM01078097">
    <property type="protein sequence ID" value="JAH30480.1"/>
    <property type="molecule type" value="Transcribed_RNA"/>
</dbReference>